<keyword evidence="1" id="KW-0472">Membrane</keyword>
<organism evidence="2 3">
    <name type="scientific">Streptomyces cinereoruber</name>
    <dbReference type="NCBI Taxonomy" id="67260"/>
    <lineage>
        <taxon>Bacteria</taxon>
        <taxon>Bacillati</taxon>
        <taxon>Actinomycetota</taxon>
        <taxon>Actinomycetes</taxon>
        <taxon>Kitasatosporales</taxon>
        <taxon>Streptomycetaceae</taxon>
        <taxon>Streptomyces</taxon>
    </lineage>
</organism>
<dbReference type="InterPro" id="IPR025338">
    <property type="entry name" value="DUF4244"/>
</dbReference>
<feature type="transmembrane region" description="Helical" evidence="1">
    <location>
        <begin position="59"/>
        <end position="77"/>
    </location>
</feature>
<proteinExistence type="predicted"/>
<evidence type="ECO:0000313" key="2">
    <source>
        <dbReference type="EMBL" id="GGR44949.1"/>
    </source>
</evidence>
<comment type="caution">
    <text evidence="2">The sequence shown here is derived from an EMBL/GenBank/DDBJ whole genome shotgun (WGS) entry which is preliminary data.</text>
</comment>
<dbReference type="RefSeq" id="WP_229991710.1">
    <property type="nucleotide sequence ID" value="NZ_BMSJ01000012.1"/>
</dbReference>
<name>A0AAV4KSJ5_9ACTN</name>
<sequence length="98" mass="10305">MHDHETRRNERDEENDMAGTAAVTAAAAAVGTLKGRVGAWWRSRWEAARRDTGMSTAEYAVGTIAAAAFAAVLYKVVTSGTVSGALNSMIGKALDASF</sequence>
<dbReference type="Proteomes" id="UP000642014">
    <property type="component" value="Unassembled WGS sequence"/>
</dbReference>
<accession>A0AAV4KSJ5</accession>
<dbReference type="EMBL" id="BMSJ01000012">
    <property type="protein sequence ID" value="GGR44949.1"/>
    <property type="molecule type" value="Genomic_DNA"/>
</dbReference>
<keyword evidence="1" id="KW-1133">Transmembrane helix</keyword>
<gene>
    <name evidence="2" type="ORF">GCM10010497_55480</name>
</gene>
<reference evidence="2 3" key="1">
    <citation type="journal article" date="2014" name="Int. J. Syst. Evol. Microbiol.">
        <title>Complete genome sequence of Corynebacterium casei LMG S-19264T (=DSM 44701T), isolated from a smear-ripened cheese.</title>
        <authorList>
            <consortium name="US DOE Joint Genome Institute (JGI-PGF)"/>
            <person name="Walter F."/>
            <person name="Albersmeier A."/>
            <person name="Kalinowski J."/>
            <person name="Ruckert C."/>
        </authorList>
    </citation>
    <scope>NUCLEOTIDE SEQUENCE [LARGE SCALE GENOMIC DNA]</scope>
    <source>
        <strain evidence="2 3">JCM 4205</strain>
    </source>
</reference>
<evidence type="ECO:0000313" key="3">
    <source>
        <dbReference type="Proteomes" id="UP000642014"/>
    </source>
</evidence>
<evidence type="ECO:0000256" key="1">
    <source>
        <dbReference type="SAM" id="Phobius"/>
    </source>
</evidence>
<dbReference type="GeneID" id="95455290"/>
<protein>
    <recommendedName>
        <fullName evidence="4">DUF4244 domain-containing protein</fullName>
    </recommendedName>
</protein>
<dbReference type="AlphaFoldDB" id="A0AAV4KSJ5"/>
<dbReference type="Pfam" id="PF14029">
    <property type="entry name" value="DUF4244"/>
    <property type="match status" value="1"/>
</dbReference>
<evidence type="ECO:0008006" key="4">
    <source>
        <dbReference type="Google" id="ProtNLM"/>
    </source>
</evidence>
<keyword evidence="1" id="KW-0812">Transmembrane</keyword>